<dbReference type="AlphaFoldDB" id="A0A8B6H0S2"/>
<organism evidence="2 3">
    <name type="scientific">Mytilus galloprovincialis</name>
    <name type="common">Mediterranean mussel</name>
    <dbReference type="NCBI Taxonomy" id="29158"/>
    <lineage>
        <taxon>Eukaryota</taxon>
        <taxon>Metazoa</taxon>
        <taxon>Spiralia</taxon>
        <taxon>Lophotrochozoa</taxon>
        <taxon>Mollusca</taxon>
        <taxon>Bivalvia</taxon>
        <taxon>Autobranchia</taxon>
        <taxon>Pteriomorphia</taxon>
        <taxon>Mytilida</taxon>
        <taxon>Mytiloidea</taxon>
        <taxon>Mytilidae</taxon>
        <taxon>Mytilinae</taxon>
        <taxon>Mytilus</taxon>
    </lineage>
</organism>
<evidence type="ECO:0000313" key="3">
    <source>
        <dbReference type="Proteomes" id="UP000596742"/>
    </source>
</evidence>
<reference evidence="2" key="1">
    <citation type="submission" date="2018-11" db="EMBL/GenBank/DDBJ databases">
        <authorList>
            <person name="Alioto T."/>
            <person name="Alioto T."/>
        </authorList>
    </citation>
    <scope>NUCLEOTIDE SEQUENCE</scope>
</reference>
<comment type="caution">
    <text evidence="2">The sequence shown here is derived from an EMBL/GenBank/DDBJ whole genome shotgun (WGS) entry which is preliminary data.</text>
</comment>
<dbReference type="Proteomes" id="UP000596742">
    <property type="component" value="Unassembled WGS sequence"/>
</dbReference>
<accession>A0A8B6H0S2</accession>
<feature type="compositionally biased region" description="Low complexity" evidence="1">
    <location>
        <begin position="46"/>
        <end position="59"/>
    </location>
</feature>
<feature type="region of interest" description="Disordered" evidence="1">
    <location>
        <begin position="1"/>
        <end position="59"/>
    </location>
</feature>
<evidence type="ECO:0000256" key="1">
    <source>
        <dbReference type="SAM" id="MobiDB-lite"/>
    </source>
</evidence>
<gene>
    <name evidence="2" type="ORF">MGAL_10B038360</name>
</gene>
<dbReference type="OrthoDB" id="6157060at2759"/>
<sequence>MDEEFKRPAKRKASHKCPLNVPLPRWVKNDIKGRKRSKRSRSNEYSSDGNYPSDSGSSSSVASSSCSFSSLTESNQEADLPLIERITNTRVLGQHGGELLLDLNKYQGSRIESELTMLGMIIDQTKVIFTLLIMSRNHLEKLKSNQLLLNDDRAVIYYSKPLDILSEESRSILIENFET</sequence>
<proteinExistence type="predicted"/>
<dbReference type="EMBL" id="UYJE01009229">
    <property type="protein sequence ID" value="VDI71440.1"/>
    <property type="molecule type" value="Genomic_DNA"/>
</dbReference>
<evidence type="ECO:0000313" key="2">
    <source>
        <dbReference type="EMBL" id="VDI71440.1"/>
    </source>
</evidence>
<name>A0A8B6H0S2_MYTGA</name>
<keyword evidence="3" id="KW-1185">Reference proteome</keyword>
<protein>
    <submittedName>
        <fullName evidence="2">Uncharacterized protein</fullName>
    </submittedName>
</protein>